<sequence length="256" mass="27702">MSHFKPLIAREWQAFWLAIGFLTRIPMLVRIDYSPRLMNQCSVYFPLVGLVLGLIYAGLYVAFVQLWPPLVCLVLVTGFHLWITGAFHEDGLADSVDALGGGYSLEAKLRIMKDSRIGTYGTVALIVALALKVALLAEAQPVWLALILAPMVARLAPLLVMGFLPYVTDPEKSKSKPVAEGFSRTRLAVAALFTALVSLALVPTAPAIWLWLILATLGVALAWGTYLHQQLGGYTGDTLGASVVFAELVLLLGLAI</sequence>
<evidence type="ECO:0000256" key="18">
    <source>
        <dbReference type="ARBA" id="ARBA00049504"/>
    </source>
</evidence>
<evidence type="ECO:0000256" key="12">
    <source>
        <dbReference type="ARBA" id="ARBA00022989"/>
    </source>
</evidence>
<proteinExistence type="inferred from homology"/>
<evidence type="ECO:0000256" key="8">
    <source>
        <dbReference type="ARBA" id="ARBA00022573"/>
    </source>
</evidence>
<feature type="transmembrane region" description="Helical" evidence="19">
    <location>
        <begin position="117"/>
        <end position="137"/>
    </location>
</feature>
<keyword evidence="7 19" id="KW-1003">Cell membrane</keyword>
<comment type="caution">
    <text evidence="20">The sequence shown here is derived from an EMBL/GenBank/DDBJ whole genome shotgun (WGS) entry which is preliminary data.</text>
</comment>
<dbReference type="PANTHER" id="PTHR34148:SF1">
    <property type="entry name" value="ADENOSYLCOBINAMIDE-GDP RIBAZOLETRANSFERASE"/>
    <property type="match status" value="1"/>
</dbReference>
<dbReference type="NCBIfam" id="TIGR00317">
    <property type="entry name" value="cobS"/>
    <property type="match status" value="1"/>
</dbReference>
<feature type="transmembrane region" description="Helical" evidence="19">
    <location>
        <begin position="143"/>
        <end position="164"/>
    </location>
</feature>
<feature type="transmembrane region" description="Helical" evidence="19">
    <location>
        <begin position="185"/>
        <end position="202"/>
    </location>
</feature>
<evidence type="ECO:0000256" key="10">
    <source>
        <dbReference type="ARBA" id="ARBA00022692"/>
    </source>
</evidence>
<evidence type="ECO:0000313" key="20">
    <source>
        <dbReference type="EMBL" id="MDF0751677.1"/>
    </source>
</evidence>
<evidence type="ECO:0000256" key="14">
    <source>
        <dbReference type="ARBA" id="ARBA00025228"/>
    </source>
</evidence>
<dbReference type="RefSeq" id="WP_275708209.1">
    <property type="nucleotide sequence ID" value="NZ_JANCMW010000010.1"/>
</dbReference>
<evidence type="ECO:0000256" key="1">
    <source>
        <dbReference type="ARBA" id="ARBA00001946"/>
    </source>
</evidence>
<evidence type="ECO:0000256" key="11">
    <source>
        <dbReference type="ARBA" id="ARBA00022842"/>
    </source>
</evidence>
<evidence type="ECO:0000256" key="17">
    <source>
        <dbReference type="ARBA" id="ARBA00048623"/>
    </source>
</evidence>
<comment type="catalytic activity">
    <reaction evidence="17 19">
        <text>alpha-ribazole + adenosylcob(III)inamide-GDP = adenosylcob(III)alamin + GMP + H(+)</text>
        <dbReference type="Rhea" id="RHEA:16049"/>
        <dbReference type="ChEBI" id="CHEBI:10329"/>
        <dbReference type="ChEBI" id="CHEBI:15378"/>
        <dbReference type="ChEBI" id="CHEBI:18408"/>
        <dbReference type="ChEBI" id="CHEBI:58115"/>
        <dbReference type="ChEBI" id="CHEBI:60487"/>
        <dbReference type="EC" id="2.7.8.26"/>
    </reaction>
</comment>
<reference evidence="20" key="1">
    <citation type="submission" date="2022-07" db="EMBL/GenBank/DDBJ databases">
        <title>Marinobacter iranensis a new bacterium isolate from a hipersaline lake in Iran.</title>
        <authorList>
            <person name="Mohammad A.M.A."/>
            <person name="Cristina S.-P."/>
            <person name="Antonio V."/>
        </authorList>
    </citation>
    <scope>NUCLEOTIDE SEQUENCE</scope>
    <source>
        <strain evidence="20">71-i</strain>
    </source>
</reference>
<feature type="transmembrane region" description="Helical" evidence="19">
    <location>
        <begin position="238"/>
        <end position="255"/>
    </location>
</feature>
<evidence type="ECO:0000256" key="5">
    <source>
        <dbReference type="ARBA" id="ARBA00013200"/>
    </source>
</evidence>
<evidence type="ECO:0000256" key="9">
    <source>
        <dbReference type="ARBA" id="ARBA00022679"/>
    </source>
</evidence>
<comment type="cofactor">
    <cofactor evidence="1 19">
        <name>Mg(2+)</name>
        <dbReference type="ChEBI" id="CHEBI:18420"/>
    </cofactor>
</comment>
<comment type="pathway">
    <text evidence="3 19">Cofactor biosynthesis; adenosylcobalamin biosynthesis; adenosylcobalamin from cob(II)yrinate a,c-diamide: step 7/7.</text>
</comment>
<evidence type="ECO:0000256" key="15">
    <source>
        <dbReference type="ARBA" id="ARBA00032605"/>
    </source>
</evidence>
<dbReference type="InterPro" id="IPR003805">
    <property type="entry name" value="CobS"/>
</dbReference>
<dbReference type="HAMAP" id="MF_00719">
    <property type="entry name" value="CobS"/>
    <property type="match status" value="1"/>
</dbReference>
<dbReference type="Pfam" id="PF02654">
    <property type="entry name" value="CobS"/>
    <property type="match status" value="1"/>
</dbReference>
<keyword evidence="9 19" id="KW-0808">Transferase</keyword>
<dbReference type="PANTHER" id="PTHR34148">
    <property type="entry name" value="ADENOSYLCOBINAMIDE-GDP RIBAZOLETRANSFERASE"/>
    <property type="match status" value="1"/>
</dbReference>
<evidence type="ECO:0000256" key="13">
    <source>
        <dbReference type="ARBA" id="ARBA00023136"/>
    </source>
</evidence>
<evidence type="ECO:0000256" key="4">
    <source>
        <dbReference type="ARBA" id="ARBA00010561"/>
    </source>
</evidence>
<evidence type="ECO:0000256" key="16">
    <source>
        <dbReference type="ARBA" id="ARBA00032853"/>
    </source>
</evidence>
<evidence type="ECO:0000256" key="7">
    <source>
        <dbReference type="ARBA" id="ARBA00022475"/>
    </source>
</evidence>
<keyword evidence="11 19" id="KW-0460">Magnesium</keyword>
<comment type="function">
    <text evidence="14 19">Joins adenosylcobinamide-GDP and alpha-ribazole to generate adenosylcobalamin (Ado-cobalamin). Also synthesizes adenosylcobalamin 5'-phosphate from adenosylcobinamide-GDP and alpha-ribazole 5'-phosphate.</text>
</comment>
<keyword evidence="10 19" id="KW-0812">Transmembrane</keyword>
<dbReference type="EMBL" id="JANCMW010000010">
    <property type="protein sequence ID" value="MDF0751677.1"/>
    <property type="molecule type" value="Genomic_DNA"/>
</dbReference>
<accession>A0ABT5YDJ3</accession>
<evidence type="ECO:0000256" key="19">
    <source>
        <dbReference type="HAMAP-Rule" id="MF_00719"/>
    </source>
</evidence>
<dbReference type="GO" id="GO:0051073">
    <property type="term" value="F:adenosylcobinamide-GDP ribazoletransferase activity"/>
    <property type="evidence" value="ECO:0007669"/>
    <property type="project" value="UniProtKB-EC"/>
</dbReference>
<dbReference type="EC" id="2.7.8.26" evidence="5 19"/>
<evidence type="ECO:0000313" key="21">
    <source>
        <dbReference type="Proteomes" id="UP001143391"/>
    </source>
</evidence>
<feature type="transmembrane region" description="Helical" evidence="19">
    <location>
        <begin position="66"/>
        <end position="83"/>
    </location>
</feature>
<gene>
    <name evidence="19 20" type="primary">cobS</name>
    <name evidence="20" type="ORF">NLU14_15720</name>
</gene>
<keyword evidence="8 19" id="KW-0169">Cobalamin biosynthesis</keyword>
<evidence type="ECO:0000256" key="6">
    <source>
        <dbReference type="ARBA" id="ARBA00015850"/>
    </source>
</evidence>
<comment type="subcellular location">
    <subcellularLocation>
        <location evidence="2 19">Cell membrane</location>
        <topology evidence="2 19">Multi-pass membrane protein</topology>
    </subcellularLocation>
</comment>
<name>A0ABT5YDJ3_9GAMM</name>
<organism evidence="20 21">
    <name type="scientific">Marinobacter iranensis</name>
    <dbReference type="NCBI Taxonomy" id="2962607"/>
    <lineage>
        <taxon>Bacteria</taxon>
        <taxon>Pseudomonadati</taxon>
        <taxon>Pseudomonadota</taxon>
        <taxon>Gammaproteobacteria</taxon>
        <taxon>Pseudomonadales</taxon>
        <taxon>Marinobacteraceae</taxon>
        <taxon>Marinobacter</taxon>
    </lineage>
</organism>
<keyword evidence="12 19" id="KW-1133">Transmembrane helix</keyword>
<feature type="transmembrane region" description="Helical" evidence="19">
    <location>
        <begin position="12"/>
        <end position="29"/>
    </location>
</feature>
<feature type="transmembrane region" description="Helical" evidence="19">
    <location>
        <begin position="41"/>
        <end position="60"/>
    </location>
</feature>
<evidence type="ECO:0000256" key="2">
    <source>
        <dbReference type="ARBA" id="ARBA00004651"/>
    </source>
</evidence>
<comment type="catalytic activity">
    <reaction evidence="18 19">
        <text>alpha-ribazole 5'-phosphate + adenosylcob(III)inamide-GDP = adenosylcob(III)alamin 5'-phosphate + GMP + H(+)</text>
        <dbReference type="Rhea" id="RHEA:23560"/>
        <dbReference type="ChEBI" id="CHEBI:15378"/>
        <dbReference type="ChEBI" id="CHEBI:57918"/>
        <dbReference type="ChEBI" id="CHEBI:58115"/>
        <dbReference type="ChEBI" id="CHEBI:60487"/>
        <dbReference type="ChEBI" id="CHEBI:60493"/>
        <dbReference type="EC" id="2.7.8.26"/>
    </reaction>
</comment>
<keyword evidence="13 19" id="KW-0472">Membrane</keyword>
<dbReference type="Proteomes" id="UP001143391">
    <property type="component" value="Unassembled WGS sequence"/>
</dbReference>
<comment type="similarity">
    <text evidence="4 19">Belongs to the CobS family.</text>
</comment>
<protein>
    <recommendedName>
        <fullName evidence="6 19">Adenosylcobinamide-GDP ribazoletransferase</fullName>
        <ecNumber evidence="5 19">2.7.8.26</ecNumber>
    </recommendedName>
    <alternativeName>
        <fullName evidence="16 19">Cobalamin synthase</fullName>
    </alternativeName>
    <alternativeName>
        <fullName evidence="15 19">Cobalamin-5'-phosphate synthase</fullName>
    </alternativeName>
</protein>
<feature type="transmembrane region" description="Helical" evidence="19">
    <location>
        <begin position="208"/>
        <end position="226"/>
    </location>
</feature>
<evidence type="ECO:0000256" key="3">
    <source>
        <dbReference type="ARBA" id="ARBA00004663"/>
    </source>
</evidence>
<keyword evidence="21" id="KW-1185">Reference proteome</keyword>